<proteinExistence type="predicted"/>
<organism evidence="1">
    <name type="scientific">Rhizophora mucronata</name>
    <name type="common">Asiatic mangrove</name>
    <dbReference type="NCBI Taxonomy" id="61149"/>
    <lineage>
        <taxon>Eukaryota</taxon>
        <taxon>Viridiplantae</taxon>
        <taxon>Streptophyta</taxon>
        <taxon>Embryophyta</taxon>
        <taxon>Tracheophyta</taxon>
        <taxon>Spermatophyta</taxon>
        <taxon>Magnoliopsida</taxon>
        <taxon>eudicotyledons</taxon>
        <taxon>Gunneridae</taxon>
        <taxon>Pentapetalae</taxon>
        <taxon>rosids</taxon>
        <taxon>fabids</taxon>
        <taxon>Malpighiales</taxon>
        <taxon>Rhizophoraceae</taxon>
        <taxon>Rhizophora</taxon>
    </lineage>
</organism>
<dbReference type="AlphaFoldDB" id="A0A2P2JGS5"/>
<accession>A0A2P2JGS5</accession>
<dbReference type="EMBL" id="GGEC01012171">
    <property type="protein sequence ID" value="MBW92654.1"/>
    <property type="molecule type" value="Transcribed_RNA"/>
</dbReference>
<evidence type="ECO:0000313" key="1">
    <source>
        <dbReference type="EMBL" id="MBW92655.1"/>
    </source>
</evidence>
<name>A0A2P2JGS5_RHIMU</name>
<dbReference type="EMBL" id="GGEC01012173">
    <property type="protein sequence ID" value="MBW92656.1"/>
    <property type="molecule type" value="Transcribed_RNA"/>
</dbReference>
<sequence length="59" mass="6882">MRWDFAVTWIFSLLLLGRETFLPLKLNQRLLSRMIIVMRRLMLLSLNGGCGRTRCVSKG</sequence>
<reference evidence="1" key="1">
    <citation type="submission" date="2018-02" db="EMBL/GenBank/DDBJ databases">
        <title>Rhizophora mucronata_Transcriptome.</title>
        <authorList>
            <person name="Meera S.P."/>
            <person name="Sreeshan A."/>
            <person name="Augustine A."/>
        </authorList>
    </citation>
    <scope>NUCLEOTIDE SEQUENCE</scope>
    <source>
        <tissue evidence="1">Leaf</tissue>
    </source>
</reference>
<protein>
    <submittedName>
        <fullName evidence="1">Protein ETHYLENE INSENSITIVE 3</fullName>
    </submittedName>
</protein>
<dbReference type="EMBL" id="GGEC01012172">
    <property type="protein sequence ID" value="MBW92655.1"/>
    <property type="molecule type" value="Transcribed_RNA"/>
</dbReference>